<dbReference type="OrthoDB" id="7187254at2"/>
<organism evidence="1 2">
    <name type="scientific">Methylobacterium haplocladii</name>
    <dbReference type="NCBI Taxonomy" id="1176176"/>
    <lineage>
        <taxon>Bacteria</taxon>
        <taxon>Pseudomonadati</taxon>
        <taxon>Pseudomonadota</taxon>
        <taxon>Alphaproteobacteria</taxon>
        <taxon>Hyphomicrobiales</taxon>
        <taxon>Methylobacteriaceae</taxon>
        <taxon>Methylobacterium</taxon>
    </lineage>
</organism>
<accession>A0A512INJ1</accession>
<name>A0A512INJ1_9HYPH</name>
<dbReference type="RefSeq" id="WP_147078179.1">
    <property type="nucleotide sequence ID" value="NZ_BJZT01000015.1"/>
</dbReference>
<sequence length="274" mass="29317">MSGPDPRPVGEDDLHAFVDGRLDTLRRAMVEAWLAEHPEAAGRIVSDKAVREQLRARLALIADEPIPARLRVANLTGPSAFRVARWRPVAAAALVFLTLGAGAGWIGHGLVHSSAPILLASEPATQDAVAAFRTFVSETVHPVEVRANEMPHLVQWLSQRLGRRLVAPDLRGLGFRLMGGRLLPAGSEPAALLMYDDDEGTRLTLYSRAGTDAGRTIFRFAREGDVAAFSWIDAGMAYVVTARTTEARLLGVAEAVDAQVRGLAPARPAGTAAP</sequence>
<dbReference type="AlphaFoldDB" id="A0A512INJ1"/>
<keyword evidence="2" id="KW-1185">Reference proteome</keyword>
<gene>
    <name evidence="1" type="ORF">MHA02_16620</name>
</gene>
<protein>
    <submittedName>
        <fullName evidence="1">Anti-sigma factor</fullName>
    </submittedName>
</protein>
<comment type="caution">
    <text evidence="1">The sequence shown here is derived from an EMBL/GenBank/DDBJ whole genome shotgun (WGS) entry which is preliminary data.</text>
</comment>
<evidence type="ECO:0000313" key="1">
    <source>
        <dbReference type="EMBL" id="GEO99274.1"/>
    </source>
</evidence>
<proteinExistence type="predicted"/>
<evidence type="ECO:0000313" key="2">
    <source>
        <dbReference type="Proteomes" id="UP000321258"/>
    </source>
</evidence>
<dbReference type="EMBL" id="BJZT01000015">
    <property type="protein sequence ID" value="GEO99274.1"/>
    <property type="molecule type" value="Genomic_DNA"/>
</dbReference>
<dbReference type="Proteomes" id="UP000321258">
    <property type="component" value="Unassembled WGS sequence"/>
</dbReference>
<reference evidence="1 2" key="1">
    <citation type="submission" date="2019-07" db="EMBL/GenBank/DDBJ databases">
        <title>Whole genome shotgun sequence of Methylobacterium haplocladii NBRC 107714.</title>
        <authorList>
            <person name="Hosoyama A."/>
            <person name="Uohara A."/>
            <person name="Ohji S."/>
            <person name="Ichikawa N."/>
        </authorList>
    </citation>
    <scope>NUCLEOTIDE SEQUENCE [LARGE SCALE GENOMIC DNA]</scope>
    <source>
        <strain evidence="1 2">NBRC 107714</strain>
    </source>
</reference>